<dbReference type="OMA" id="EWGPFDK"/>
<feature type="region of interest" description="Disordered" evidence="1">
    <location>
        <begin position="33"/>
        <end position="54"/>
    </location>
</feature>
<reference evidence="3 4" key="1">
    <citation type="submission" date="2018-08" db="EMBL/GenBank/DDBJ databases">
        <authorList>
            <person name="Laetsch R D."/>
            <person name="Stevens L."/>
            <person name="Kumar S."/>
            <person name="Blaxter L. M."/>
        </authorList>
    </citation>
    <scope>NUCLEOTIDE SEQUENCE [LARGE SCALE GENOMIC DNA]</scope>
</reference>
<feature type="compositionally biased region" description="Pro residues" evidence="1">
    <location>
        <begin position="104"/>
        <end position="117"/>
    </location>
</feature>
<evidence type="ECO:0000313" key="3">
    <source>
        <dbReference type="EMBL" id="VDK85754.1"/>
    </source>
</evidence>
<dbReference type="OrthoDB" id="5866046at2759"/>
<accession>A0A3P6V6H3</accession>
<feature type="compositionally biased region" description="Basic and acidic residues" evidence="1">
    <location>
        <begin position="33"/>
        <end position="45"/>
    </location>
</feature>
<keyword evidence="2" id="KW-0732">Signal</keyword>
<protein>
    <submittedName>
        <fullName evidence="3">Uncharacterized protein</fullName>
    </submittedName>
</protein>
<name>A0A3P6V6H3_LITSI</name>
<dbReference type="AlphaFoldDB" id="A0A3P6V6H3"/>
<feature type="compositionally biased region" description="Polar residues" evidence="1">
    <location>
        <begin position="143"/>
        <end position="156"/>
    </location>
</feature>
<feature type="chain" id="PRO_5018305906" evidence="2">
    <location>
        <begin position="26"/>
        <end position="203"/>
    </location>
</feature>
<evidence type="ECO:0000313" key="4">
    <source>
        <dbReference type="Proteomes" id="UP000277928"/>
    </source>
</evidence>
<dbReference type="STRING" id="42156.A0A3P6V6H3"/>
<dbReference type="Proteomes" id="UP000277928">
    <property type="component" value="Unassembled WGS sequence"/>
</dbReference>
<feature type="compositionally biased region" description="Low complexity" evidence="1">
    <location>
        <begin position="71"/>
        <end position="103"/>
    </location>
</feature>
<evidence type="ECO:0000256" key="2">
    <source>
        <dbReference type="SAM" id="SignalP"/>
    </source>
</evidence>
<feature type="signal peptide" evidence="2">
    <location>
        <begin position="1"/>
        <end position="25"/>
    </location>
</feature>
<keyword evidence="4" id="KW-1185">Reference proteome</keyword>
<feature type="region of interest" description="Disordered" evidence="1">
    <location>
        <begin position="70"/>
        <end position="176"/>
    </location>
</feature>
<organism evidence="3 4">
    <name type="scientific">Litomosoides sigmodontis</name>
    <name type="common">Filarial nematode worm</name>
    <dbReference type="NCBI Taxonomy" id="42156"/>
    <lineage>
        <taxon>Eukaryota</taxon>
        <taxon>Metazoa</taxon>
        <taxon>Ecdysozoa</taxon>
        <taxon>Nematoda</taxon>
        <taxon>Chromadorea</taxon>
        <taxon>Rhabditida</taxon>
        <taxon>Spirurina</taxon>
        <taxon>Spiruromorpha</taxon>
        <taxon>Filarioidea</taxon>
        <taxon>Onchocercidae</taxon>
        <taxon>Litomosoides</taxon>
    </lineage>
</organism>
<dbReference type="EMBL" id="UYRX01000728">
    <property type="protein sequence ID" value="VDK85754.1"/>
    <property type="molecule type" value="Genomic_DNA"/>
</dbReference>
<evidence type="ECO:0000256" key="1">
    <source>
        <dbReference type="SAM" id="MobiDB-lite"/>
    </source>
</evidence>
<gene>
    <name evidence="3" type="ORF">NLS_LOCUS7273</name>
</gene>
<sequence>MNELDFILCTICALLIWLLWQQLEQVKLEEERRKLMSSSKDDKEVKIKKRAKNDIHERIIMEEKEINFKKSISSFPPQSSSSSSPLQPLTASPLPPLSLQHSSPSPPPPPPPPPPSSPLLSSFSALPQLSPVSSAKTALPGATINSPNQINEQSTQHVDRSSENGSEWSSSEKHEMTLQKPWVFEGEAHYPPNFFIVAHQSKQ</sequence>
<feature type="compositionally biased region" description="Low complexity" evidence="1">
    <location>
        <begin position="118"/>
        <end position="131"/>
    </location>
</feature>
<proteinExistence type="predicted"/>